<comment type="caution">
    <text evidence="1">The sequence shown here is derived from an EMBL/GenBank/DDBJ whole genome shotgun (WGS) entry which is preliminary data.</text>
</comment>
<dbReference type="EMBL" id="AMZH03007438">
    <property type="protein sequence ID" value="RRT61320.1"/>
    <property type="molecule type" value="Genomic_DNA"/>
</dbReference>
<dbReference type="Proteomes" id="UP000287651">
    <property type="component" value="Unassembled WGS sequence"/>
</dbReference>
<reference evidence="1 2" key="1">
    <citation type="journal article" date="2014" name="Agronomy (Basel)">
        <title>A Draft Genome Sequence for Ensete ventricosum, the Drought-Tolerant Tree Against Hunger.</title>
        <authorList>
            <person name="Harrison J."/>
            <person name="Moore K.A."/>
            <person name="Paszkiewicz K."/>
            <person name="Jones T."/>
            <person name="Grant M."/>
            <person name="Ambacheew D."/>
            <person name="Muzemil S."/>
            <person name="Studholme D.J."/>
        </authorList>
    </citation>
    <scope>NUCLEOTIDE SEQUENCE [LARGE SCALE GENOMIC DNA]</scope>
</reference>
<name>A0A426ZBE7_ENSVE</name>
<sequence length="98" mass="10699">MAPLAKVSSVAPWPSLTLLIKGGRTHTALSELLRPLLSFDNSWHYFPYLRRRYRLLGCLLLPTAAPVSATDHFFLVLSQSASSAEGYSPSLPAVALNC</sequence>
<protein>
    <submittedName>
        <fullName evidence="1">Uncharacterized protein</fullName>
    </submittedName>
</protein>
<organism evidence="1 2">
    <name type="scientific">Ensete ventricosum</name>
    <name type="common">Abyssinian banana</name>
    <name type="synonym">Musa ensete</name>
    <dbReference type="NCBI Taxonomy" id="4639"/>
    <lineage>
        <taxon>Eukaryota</taxon>
        <taxon>Viridiplantae</taxon>
        <taxon>Streptophyta</taxon>
        <taxon>Embryophyta</taxon>
        <taxon>Tracheophyta</taxon>
        <taxon>Spermatophyta</taxon>
        <taxon>Magnoliopsida</taxon>
        <taxon>Liliopsida</taxon>
        <taxon>Zingiberales</taxon>
        <taxon>Musaceae</taxon>
        <taxon>Ensete</taxon>
    </lineage>
</organism>
<proteinExistence type="predicted"/>
<evidence type="ECO:0000313" key="1">
    <source>
        <dbReference type="EMBL" id="RRT61320.1"/>
    </source>
</evidence>
<accession>A0A426ZBE7</accession>
<dbReference type="AlphaFoldDB" id="A0A426ZBE7"/>
<evidence type="ECO:0000313" key="2">
    <source>
        <dbReference type="Proteomes" id="UP000287651"/>
    </source>
</evidence>
<gene>
    <name evidence="1" type="ORF">B296_00016780</name>
</gene>